<evidence type="ECO:0000313" key="1">
    <source>
        <dbReference type="EMBL" id="KAK7483080.1"/>
    </source>
</evidence>
<organism evidence="1 2">
    <name type="scientific">Batillaria attramentaria</name>
    <dbReference type="NCBI Taxonomy" id="370345"/>
    <lineage>
        <taxon>Eukaryota</taxon>
        <taxon>Metazoa</taxon>
        <taxon>Spiralia</taxon>
        <taxon>Lophotrochozoa</taxon>
        <taxon>Mollusca</taxon>
        <taxon>Gastropoda</taxon>
        <taxon>Caenogastropoda</taxon>
        <taxon>Sorbeoconcha</taxon>
        <taxon>Cerithioidea</taxon>
        <taxon>Batillariidae</taxon>
        <taxon>Batillaria</taxon>
    </lineage>
</organism>
<reference evidence="1 2" key="1">
    <citation type="journal article" date="2023" name="Sci. Data">
        <title>Genome assembly of the Korean intertidal mud-creeper Batillaria attramentaria.</title>
        <authorList>
            <person name="Patra A.K."/>
            <person name="Ho P.T."/>
            <person name="Jun S."/>
            <person name="Lee S.J."/>
            <person name="Kim Y."/>
            <person name="Won Y.J."/>
        </authorList>
    </citation>
    <scope>NUCLEOTIDE SEQUENCE [LARGE SCALE GENOMIC DNA]</scope>
    <source>
        <strain evidence="1">Wonlab-2016</strain>
    </source>
</reference>
<comment type="caution">
    <text evidence="1">The sequence shown here is derived from an EMBL/GenBank/DDBJ whole genome shotgun (WGS) entry which is preliminary data.</text>
</comment>
<dbReference type="AlphaFoldDB" id="A0ABD0K6Q8"/>
<proteinExistence type="predicted"/>
<accession>A0ABD0K6Q8</accession>
<name>A0ABD0K6Q8_9CAEN</name>
<sequence length="97" mass="10622">MLLGCEINPPHSPTWTEQISREAEKNLNAALIGLSICIHRRRTGRAEYRVSPLDDATKSFPLYGSPVAKRSDEIPMSANTLARLLGAGVFRSVRSAS</sequence>
<keyword evidence="2" id="KW-1185">Reference proteome</keyword>
<evidence type="ECO:0000313" key="2">
    <source>
        <dbReference type="Proteomes" id="UP001519460"/>
    </source>
</evidence>
<gene>
    <name evidence="1" type="ORF">BaRGS_00025648</name>
</gene>
<dbReference type="EMBL" id="JACVVK020000233">
    <property type="protein sequence ID" value="KAK7483080.1"/>
    <property type="molecule type" value="Genomic_DNA"/>
</dbReference>
<dbReference type="Proteomes" id="UP001519460">
    <property type="component" value="Unassembled WGS sequence"/>
</dbReference>
<protein>
    <submittedName>
        <fullName evidence="1">Uncharacterized protein</fullName>
    </submittedName>
</protein>